<dbReference type="GO" id="GO:0020037">
    <property type="term" value="F:heme binding"/>
    <property type="evidence" value="ECO:0007669"/>
    <property type="project" value="InterPro"/>
</dbReference>
<keyword evidence="5" id="KW-0408">Iron</keyword>
<dbReference type="GO" id="GO:0006979">
    <property type="term" value="P:response to oxidative stress"/>
    <property type="evidence" value="ECO:0007669"/>
    <property type="project" value="InterPro"/>
</dbReference>
<evidence type="ECO:0000313" key="8">
    <source>
        <dbReference type="RefSeq" id="XP_018025968.1"/>
    </source>
</evidence>
<gene>
    <name evidence="8" type="primary">LOC108681451</name>
</gene>
<evidence type="ECO:0000256" key="1">
    <source>
        <dbReference type="ARBA" id="ARBA00004613"/>
    </source>
</evidence>
<evidence type="ECO:0000256" key="2">
    <source>
        <dbReference type="ARBA" id="ARBA00022525"/>
    </source>
</evidence>
<dbReference type="InterPro" id="IPR010255">
    <property type="entry name" value="Haem_peroxidase_sf"/>
</dbReference>
<reference evidence="8" key="1">
    <citation type="submission" date="2025-08" db="UniProtKB">
        <authorList>
            <consortium name="RefSeq"/>
        </authorList>
    </citation>
    <scope>IDENTIFICATION</scope>
    <source>
        <tissue evidence="8">Whole organism</tissue>
    </source>
</reference>
<dbReference type="RefSeq" id="XP_018025968.1">
    <property type="nucleotide sequence ID" value="XM_018170479.2"/>
</dbReference>
<keyword evidence="2" id="KW-0964">Secreted</keyword>
<keyword evidence="5" id="KW-0479">Metal-binding</keyword>
<dbReference type="InterPro" id="IPR037120">
    <property type="entry name" value="Haem_peroxidase_sf_animal"/>
</dbReference>
<dbReference type="PANTHER" id="PTHR11475">
    <property type="entry name" value="OXIDASE/PEROXIDASE"/>
    <property type="match status" value="1"/>
</dbReference>
<accession>A0A8B7PII2</accession>
<feature type="chain" id="PRO_5033980523" evidence="6">
    <location>
        <begin position="22"/>
        <end position="1643"/>
    </location>
</feature>
<dbReference type="PRINTS" id="PR00457">
    <property type="entry name" value="ANPEROXIDASE"/>
</dbReference>
<dbReference type="GO" id="GO:0005576">
    <property type="term" value="C:extracellular region"/>
    <property type="evidence" value="ECO:0007669"/>
    <property type="project" value="UniProtKB-SubCell"/>
</dbReference>
<keyword evidence="3" id="KW-0560">Oxidoreductase</keyword>
<dbReference type="OMA" id="YWGSANL"/>
<comment type="subcellular location">
    <subcellularLocation>
        <location evidence="1">Secreted</location>
    </subcellularLocation>
</comment>
<evidence type="ECO:0000313" key="7">
    <source>
        <dbReference type="Proteomes" id="UP000694843"/>
    </source>
</evidence>
<dbReference type="PANTHER" id="PTHR11475:SF134">
    <property type="entry name" value="LD42267P"/>
    <property type="match status" value="1"/>
</dbReference>
<evidence type="ECO:0000256" key="6">
    <source>
        <dbReference type="SAM" id="SignalP"/>
    </source>
</evidence>
<dbReference type="PROSITE" id="PS50292">
    <property type="entry name" value="PEROXIDASE_3"/>
    <property type="match status" value="2"/>
</dbReference>
<dbReference type="Proteomes" id="UP000694843">
    <property type="component" value="Unplaced"/>
</dbReference>
<evidence type="ECO:0000256" key="3">
    <source>
        <dbReference type="ARBA" id="ARBA00022559"/>
    </source>
</evidence>
<dbReference type="Pfam" id="PF03098">
    <property type="entry name" value="An_peroxidase"/>
    <property type="match status" value="2"/>
</dbReference>
<protein>
    <submittedName>
        <fullName evidence="8">Uncharacterized protein LOC108681451 isoform X1</fullName>
    </submittedName>
</protein>
<name>A0A8B7PII2_HYAAZ</name>
<dbReference type="GeneID" id="108681451"/>
<proteinExistence type="predicted"/>
<dbReference type="Gene3D" id="1.10.640.10">
    <property type="entry name" value="Haem peroxidase domain superfamily, animal type"/>
    <property type="match status" value="2"/>
</dbReference>
<dbReference type="InterPro" id="IPR019791">
    <property type="entry name" value="Haem_peroxidase_animal"/>
</dbReference>
<keyword evidence="5" id="KW-0349">Heme</keyword>
<sequence length="1643" mass="185831">MLRLWSAVALVLVLGVCGPLALELVSPAVSPELQHTQLSDPHVVSKRSVQQIPLGTAGFPLPVDIDPIPSGPRVTMPHISFRDMGVQVDAATATVKERFDTIEPAIYNNGVRQIPGTPAWYMAASHKTKVVAKNISRIALIAEEATKYMAQEFKLDKDQISYGLPTADVRGTILGDQCPVEVDFPCQPRKYRAFNGYCNNVQNPKWGNANTRYLRFLPADYGDGVSVPRQSAQGEFLPSSRIVSLTVHGDHSNAHKYMTALAATLGEFVFHDLFHTPQMAGYVGQRLRCCNVQFNDFHPECYPIRLPENDPVYSRVQEKCQEYVRSGTAPRTGCTLGPREQINQVSGFLDGSVIYGSSKAESDELRSFKRGQLAVQRGPQGTQLLPADENQVDCRSSSKKHRCFKSGDVRVNEHVGLAAMHQLFMREHNRVADALHKLNTHWNDEQIFQEARRIVGAELQHVVYTEFLPAILGQTVVEKYGLNPQSSGFFTGYDININAGVANSVGSAALAFIMSMMPNTVEYYSGGRKVSDRSITETFYSPFDLYERGKFDEILEGLVHSHAQNEDPAIADAISNRLFMDENGIGIDRVATIIQQGRDHGIASYNAWRGFCGLKKAKGFEDLEDVIPPATIDALKRVYQSVEDIDLFTGGLSEKPNRGAVVGPTFGCLIGRQFHYLRRGDRYWYENDIPPSAITKEQLYEVRKTSLARIICDNSDNIQYIQPKALIQADPFLNAEMSCAGKNIPSINLRKWKTASPNFVVPDEMLQESIERAKRDIGSMRDSEWNLWENQKSTHGRLSKLNRRIRRQAKDDFFRRRKFQEPLAMTTEHMRALIDRSDNMNVSPRVIREAEFLLLDSFDVGVQAWDFLRTHEKELWNRRKSADPQGASGSAYAFNRPKNQAIKISNTSFILQFASARFVNNFIQGNERLRTTRNIDSQLKDIESGSVSPNSINDLMDVLPNIDVSDIMEIPNIFECDDQTLPCDHTSRFRTATGWCNNLKNPGLGKSFRAQARLLRPSYEDGLSTPRAFSVTKKPLPTARLISTNIHSDVSAPHVRYTLMIMQWGQLIDHDLIFTPVNKGFQDSILDCRQCDSPQVTHPECFPIHVPPNDPFFPPVNISTGKPFCLPLTRSMPGQLTLGYREQINQVTSYLDASHTYGSDKCEQRKLRVFKDGHLVWTENPIRGKPFLPTNPENHECKAASRLCFTGGDTRAAEQPALAAIHTLFLREHNRVADELKKHNKHWTDEALFQQTRRIVTAINQHITFNEWLPRVLGWNAINLYELNLLPEGYYEGYDSKCDATILNEIGIVFRFGHTLLKPAFERMDGIFAKRDPPVKLSDHFFNTDLLFEPGMLDEIMRGLTTVPIETFDQFLTDEVTNHLFEEKEHKFSGFDLASLNIQRGRDHGLQPYNEYRVLCNLTRARTFDDLSREVAKPIIERLKRIYDHVDDIDLFTGGLIETPLHGGLIGPTFGCIMGIQFRNLRKCDRFWYENSDPLVRFTDSQLTEIRKVTLSRLLCDNCETVDSEQRSGFDLPDPFLNPRVSCRDMPAMNLELWKERVSCSVGTTNIEIGAADRISPCVMCTCTKEGPICQSLKVDNCFHLAKSYSPEAILNDHVCKVQCTFAFRAFPEVGARDNNKLGFFNR</sequence>
<keyword evidence="4 6" id="KW-0732">Signal</keyword>
<feature type="signal peptide" evidence="6">
    <location>
        <begin position="1"/>
        <end position="21"/>
    </location>
</feature>
<dbReference type="FunFam" id="1.10.640.10:FF:000006">
    <property type="entry name" value="Double oxidase: two peroxidase domains"/>
    <property type="match status" value="1"/>
</dbReference>
<organism evidence="7 8">
    <name type="scientific">Hyalella azteca</name>
    <name type="common">Amphipod</name>
    <dbReference type="NCBI Taxonomy" id="294128"/>
    <lineage>
        <taxon>Eukaryota</taxon>
        <taxon>Metazoa</taxon>
        <taxon>Ecdysozoa</taxon>
        <taxon>Arthropoda</taxon>
        <taxon>Crustacea</taxon>
        <taxon>Multicrustacea</taxon>
        <taxon>Malacostraca</taxon>
        <taxon>Eumalacostraca</taxon>
        <taxon>Peracarida</taxon>
        <taxon>Amphipoda</taxon>
        <taxon>Senticaudata</taxon>
        <taxon>Talitrida</taxon>
        <taxon>Talitroidea</taxon>
        <taxon>Hyalellidae</taxon>
        <taxon>Hyalella</taxon>
    </lineage>
</organism>
<dbReference type="GO" id="GO:0046872">
    <property type="term" value="F:metal ion binding"/>
    <property type="evidence" value="ECO:0007669"/>
    <property type="project" value="UniProtKB-KW"/>
</dbReference>
<keyword evidence="3" id="KW-0575">Peroxidase</keyword>
<feature type="binding site" description="axial binding residue" evidence="5">
    <location>
        <position position="1314"/>
    </location>
    <ligand>
        <name>heme b</name>
        <dbReference type="ChEBI" id="CHEBI:60344"/>
    </ligand>
    <ligandPart>
        <name>Fe</name>
        <dbReference type="ChEBI" id="CHEBI:18248"/>
    </ligandPart>
</feature>
<keyword evidence="7" id="KW-1185">Reference proteome</keyword>
<dbReference type="OrthoDB" id="823504at2759"/>
<dbReference type="GO" id="GO:0004601">
    <property type="term" value="F:peroxidase activity"/>
    <property type="evidence" value="ECO:0007669"/>
    <property type="project" value="UniProtKB-KW"/>
</dbReference>
<dbReference type="FunFam" id="1.10.640.10:FF:000003">
    <property type="entry name" value="chorion peroxidase"/>
    <property type="match status" value="1"/>
</dbReference>
<dbReference type="CDD" id="cd09823">
    <property type="entry name" value="peroxinectin_like"/>
    <property type="match status" value="2"/>
</dbReference>
<evidence type="ECO:0000256" key="5">
    <source>
        <dbReference type="PIRSR" id="PIRSR619791-2"/>
    </source>
</evidence>
<dbReference type="SUPFAM" id="SSF48113">
    <property type="entry name" value="Heme-dependent peroxidases"/>
    <property type="match status" value="2"/>
</dbReference>
<dbReference type="KEGG" id="hazt:108681451"/>
<evidence type="ECO:0000256" key="4">
    <source>
        <dbReference type="ARBA" id="ARBA00022729"/>
    </source>
</evidence>